<dbReference type="EC" id="7.1.1.9" evidence="4 20"/>
<dbReference type="InterPro" id="IPR036927">
    <property type="entry name" value="Cyt_c_oxase-like_su1_sf"/>
</dbReference>
<feature type="transmembrane region" description="Helical" evidence="20">
    <location>
        <begin position="275"/>
        <end position="296"/>
    </location>
</feature>
<evidence type="ECO:0000256" key="5">
    <source>
        <dbReference type="ARBA" id="ARBA00015947"/>
    </source>
</evidence>
<name>G9QME4_9BACI</name>
<evidence type="ECO:0000256" key="8">
    <source>
        <dbReference type="ARBA" id="ARBA00022617"/>
    </source>
</evidence>
<dbReference type="GO" id="GO:0015990">
    <property type="term" value="P:electron transport coupled proton transport"/>
    <property type="evidence" value="ECO:0007669"/>
    <property type="project" value="InterPro"/>
</dbReference>
<feature type="transmembrane region" description="Helical" evidence="20">
    <location>
        <begin position="28"/>
        <end position="49"/>
    </location>
</feature>
<dbReference type="HOGENOM" id="CLU_011899_7_1_9"/>
<evidence type="ECO:0000256" key="6">
    <source>
        <dbReference type="ARBA" id="ARBA00022448"/>
    </source>
</evidence>
<reference evidence="22 23" key="1">
    <citation type="submission" date="2011-09" db="EMBL/GenBank/DDBJ databases">
        <title>The Genome Sequence of Bacillus smithii 7_3_47FAA.</title>
        <authorList>
            <consortium name="The Broad Institute Genome Sequencing Platform"/>
            <person name="Earl A."/>
            <person name="Ward D."/>
            <person name="Feldgarden M."/>
            <person name="Gevers D."/>
            <person name="Daigneault M."/>
            <person name="Strauss J."/>
            <person name="Allen-Vercoe E."/>
            <person name="Young S.K."/>
            <person name="Zeng Q."/>
            <person name="Gargeya S."/>
            <person name="Fitzgerald M."/>
            <person name="Haas B."/>
            <person name="Abouelleil A."/>
            <person name="Alvarado L."/>
            <person name="Arachchi H.M."/>
            <person name="Berlin A."/>
            <person name="Brown A."/>
            <person name="Chapman S.B."/>
            <person name="Chen Z."/>
            <person name="Dunbar C."/>
            <person name="Freedman E."/>
            <person name="Gearin G."/>
            <person name="Goldberg J."/>
            <person name="Griggs A."/>
            <person name="Gujja S."/>
            <person name="Heiman D."/>
            <person name="Howarth C."/>
            <person name="Larson L."/>
            <person name="Lui A."/>
            <person name="MacDonald P.J.P."/>
            <person name="Montmayeur A."/>
            <person name="Murphy C."/>
            <person name="Neiman D."/>
            <person name="Pearson M."/>
            <person name="Priest M."/>
            <person name="Roberts A."/>
            <person name="Saif S."/>
            <person name="Shea T."/>
            <person name="Shenoy N."/>
            <person name="Sisk P."/>
            <person name="Stolte C."/>
            <person name="Sykes S."/>
            <person name="Wortman J."/>
            <person name="Nusbaum C."/>
            <person name="Birren B."/>
        </authorList>
    </citation>
    <scope>NUCLEOTIDE SEQUENCE [LARGE SCALE GENOMIC DNA]</scope>
    <source>
        <strain evidence="22 23">7_3_47FAA</strain>
    </source>
</reference>
<dbReference type="NCBIfam" id="TIGR02891">
    <property type="entry name" value="CtaD_CoxA"/>
    <property type="match status" value="1"/>
</dbReference>
<proteinExistence type="inferred from homology"/>
<dbReference type="EMBL" id="ACWF01000119">
    <property type="protein sequence ID" value="EHL77050.1"/>
    <property type="molecule type" value="Genomic_DNA"/>
</dbReference>
<feature type="transmembrane region" description="Helical" evidence="20">
    <location>
        <begin position="462"/>
        <end position="484"/>
    </location>
</feature>
<evidence type="ECO:0000256" key="12">
    <source>
        <dbReference type="ARBA" id="ARBA00022967"/>
    </source>
</evidence>
<comment type="similarity">
    <text evidence="3 19">Belongs to the heme-copper respiratory oxidase family.</text>
</comment>
<evidence type="ECO:0000256" key="15">
    <source>
        <dbReference type="ARBA" id="ARBA00023004"/>
    </source>
</evidence>
<sequence>MSTIAAKKKGFGATLWDYLTTVDHKKIAILYLIAGGLFFLIGGVEALLIRIQLAVPNNDFVSAGTYNELFTMHGTTMIFLAAMPLLFAFMNAVVPLQIGARDVAFPFLNALGFWLFFFGGLFLNLSWFLGGTPDAGWTSYASLSLASKGHGIDFYVLGLQVSGFGTLISGINFLATIINMRAPGMTYMRMPLFTWTTFVASALILFAFPPLTVGIFLLMFDRLFGTNFFDVAGGGNTIIWEHLFWIFGHPEVYILILPSFGIFSEIFATFSRKRLFGYSSMVFAVVLIGFLGFMVWAHHMFTVGLGPIANAIFAVATMAIAVPTGIKIFNWLLTMWGGNIRFSTPMLYAIAFIPSFVIGGVTGVMQAAAPADYQYHDSYFIVAHFHYVIVGGVVFALLAAVHFYWPKIFGKMLNETLGKITFVLFFIGFHLTFFIQHFLGLMGMPRRVWTYLPNQGFDTPNLVSSIGAGLMGIAVFILLFNIIASTAKGERVGNDPWGDGRTIEWAVSSPAPYYNFKQTPLIRGLDAYWLEKMEGRNELTPAEPIGDIHMPNSSILPFFIAFGLFVASFGVMYHADSPLGIPVLFVGLAITFGSMLIRSVKDDHGYHIHKEELLEDSEKGVKA</sequence>
<dbReference type="GO" id="GO:0046872">
    <property type="term" value="F:metal ion binding"/>
    <property type="evidence" value="ECO:0007669"/>
    <property type="project" value="UniProtKB-KW"/>
</dbReference>
<protein>
    <recommendedName>
        <fullName evidence="5 20">Cytochrome c oxidase subunit 1</fullName>
        <ecNumber evidence="4 20">7.1.1.9</ecNumber>
    </recommendedName>
</protein>
<dbReference type="InterPro" id="IPR023615">
    <property type="entry name" value="Cyt_c_Oxase_su1_BS"/>
</dbReference>
<dbReference type="PANTHER" id="PTHR10422">
    <property type="entry name" value="CYTOCHROME C OXIDASE SUBUNIT 1"/>
    <property type="match status" value="1"/>
</dbReference>
<keyword evidence="17 20" id="KW-0472">Membrane</keyword>
<feature type="domain" description="Cytochrome oxidase subunit I profile" evidence="21">
    <location>
        <begin position="10"/>
        <end position="523"/>
    </location>
</feature>
<keyword evidence="15 20" id="KW-0408">Iron</keyword>
<dbReference type="CDD" id="cd01662">
    <property type="entry name" value="Ubiquinol_Oxidase_I"/>
    <property type="match status" value="1"/>
</dbReference>
<evidence type="ECO:0000256" key="4">
    <source>
        <dbReference type="ARBA" id="ARBA00012949"/>
    </source>
</evidence>
<feature type="transmembrane region" description="Helical" evidence="20">
    <location>
        <begin position="345"/>
        <end position="365"/>
    </location>
</feature>
<keyword evidence="16 20" id="KW-0186">Copper</keyword>
<keyword evidence="13 19" id="KW-0249">Electron transport</keyword>
<evidence type="ECO:0000256" key="9">
    <source>
        <dbReference type="ARBA" id="ARBA00022660"/>
    </source>
</evidence>
<evidence type="ECO:0000256" key="14">
    <source>
        <dbReference type="ARBA" id="ARBA00022989"/>
    </source>
</evidence>
<comment type="catalytic activity">
    <reaction evidence="18 20">
        <text>4 Fe(II)-[cytochrome c] + O2 + 8 H(+)(in) = 4 Fe(III)-[cytochrome c] + 2 H2O + 4 H(+)(out)</text>
        <dbReference type="Rhea" id="RHEA:11436"/>
        <dbReference type="Rhea" id="RHEA-COMP:10350"/>
        <dbReference type="Rhea" id="RHEA-COMP:14399"/>
        <dbReference type="ChEBI" id="CHEBI:15377"/>
        <dbReference type="ChEBI" id="CHEBI:15378"/>
        <dbReference type="ChEBI" id="CHEBI:15379"/>
        <dbReference type="ChEBI" id="CHEBI:29033"/>
        <dbReference type="ChEBI" id="CHEBI:29034"/>
        <dbReference type="EC" id="7.1.1.9"/>
    </reaction>
</comment>
<dbReference type="GO" id="GO:0004129">
    <property type="term" value="F:cytochrome-c oxidase activity"/>
    <property type="evidence" value="ECO:0007669"/>
    <property type="project" value="UniProtKB-EC"/>
</dbReference>
<keyword evidence="23" id="KW-1185">Reference proteome</keyword>
<dbReference type="AlphaFoldDB" id="G9QME4"/>
<dbReference type="Gene3D" id="1.20.210.10">
    <property type="entry name" value="Cytochrome c oxidase-like, subunit I domain"/>
    <property type="match status" value="1"/>
</dbReference>
<feature type="transmembrane region" description="Helical" evidence="20">
    <location>
        <begin position="69"/>
        <end position="94"/>
    </location>
</feature>
<evidence type="ECO:0000313" key="22">
    <source>
        <dbReference type="EMBL" id="EHL77050.1"/>
    </source>
</evidence>
<evidence type="ECO:0000256" key="10">
    <source>
        <dbReference type="ARBA" id="ARBA00022692"/>
    </source>
</evidence>
<dbReference type="GO" id="GO:0005886">
    <property type="term" value="C:plasma membrane"/>
    <property type="evidence" value="ECO:0007669"/>
    <property type="project" value="UniProtKB-SubCell"/>
</dbReference>
<comment type="subcellular location">
    <subcellularLocation>
        <location evidence="1 20">Cell membrane</location>
        <topology evidence="1 20">Multi-pass membrane protein</topology>
    </subcellularLocation>
</comment>
<dbReference type="GO" id="GO:0022904">
    <property type="term" value="P:respiratory electron transport chain"/>
    <property type="evidence" value="ECO:0007669"/>
    <property type="project" value="TreeGrafter"/>
</dbReference>
<feature type="transmembrane region" description="Helical" evidence="20">
    <location>
        <begin position="243"/>
        <end position="263"/>
    </location>
</feature>
<dbReference type="PATRIC" id="fig|665952.3.peg.2258"/>
<dbReference type="PRINTS" id="PR01165">
    <property type="entry name" value="CYCOXIDASEI"/>
</dbReference>
<evidence type="ECO:0000256" key="3">
    <source>
        <dbReference type="ARBA" id="ARBA00009578"/>
    </source>
</evidence>
<accession>G9QME4</accession>
<feature type="transmembrane region" description="Helical" evidence="20">
    <location>
        <begin position="579"/>
        <end position="597"/>
    </location>
</feature>
<evidence type="ECO:0000256" key="1">
    <source>
        <dbReference type="ARBA" id="ARBA00004651"/>
    </source>
</evidence>
<dbReference type="PROSITE" id="PS50855">
    <property type="entry name" value="COX1"/>
    <property type="match status" value="1"/>
</dbReference>
<feature type="transmembrane region" description="Helical" evidence="20">
    <location>
        <begin position="555"/>
        <end position="573"/>
    </location>
</feature>
<evidence type="ECO:0000256" key="11">
    <source>
        <dbReference type="ARBA" id="ARBA00022723"/>
    </source>
</evidence>
<dbReference type="PANTHER" id="PTHR10422:SF44">
    <property type="entry name" value="CYTOCHROME C OXIDASE SUBUNIT 1"/>
    <property type="match status" value="1"/>
</dbReference>
<keyword evidence="14 20" id="KW-1133">Transmembrane helix</keyword>
<evidence type="ECO:0000256" key="19">
    <source>
        <dbReference type="RuleBase" id="RU000370"/>
    </source>
</evidence>
<keyword evidence="11 20" id="KW-0479">Metal-binding</keyword>
<dbReference type="InterPro" id="IPR014241">
    <property type="entry name" value="Cyt_c_oxidase_su1_bac"/>
</dbReference>
<feature type="transmembrane region" description="Helical" evidence="20">
    <location>
        <begin position="154"/>
        <end position="180"/>
    </location>
</feature>
<keyword evidence="6 19" id="KW-0813">Transport</keyword>
<gene>
    <name evidence="22" type="ORF">HMPREF1015_00709</name>
</gene>
<keyword evidence="8 19" id="KW-0349">Heme</keyword>
<feature type="transmembrane region" description="Helical" evidence="20">
    <location>
        <begin position="308"/>
        <end position="333"/>
    </location>
</feature>
<dbReference type="SUPFAM" id="SSF81442">
    <property type="entry name" value="Cytochrome c oxidase subunit I-like"/>
    <property type="match status" value="1"/>
</dbReference>
<evidence type="ECO:0000313" key="23">
    <source>
        <dbReference type="Proteomes" id="UP000011747"/>
    </source>
</evidence>
<dbReference type="InterPro" id="IPR023616">
    <property type="entry name" value="Cyt_c_oxase-like_su1_dom"/>
</dbReference>
<feature type="transmembrane region" description="Helical" evidence="20">
    <location>
        <begin position="417"/>
        <end position="442"/>
    </location>
</feature>
<organism evidence="22 23">
    <name type="scientific">Bacillus smithii 7_3_47FAA</name>
    <dbReference type="NCBI Taxonomy" id="665952"/>
    <lineage>
        <taxon>Bacteria</taxon>
        <taxon>Bacillati</taxon>
        <taxon>Bacillota</taxon>
        <taxon>Bacilli</taxon>
        <taxon>Bacillales</taxon>
        <taxon>Bacillaceae</taxon>
        <taxon>Bacillus</taxon>
    </lineage>
</organism>
<keyword evidence="9 19" id="KW-0679">Respiratory chain</keyword>
<feature type="transmembrane region" description="Helical" evidence="20">
    <location>
        <begin position="385"/>
        <end position="405"/>
    </location>
</feature>
<feature type="transmembrane region" description="Helical" evidence="20">
    <location>
        <begin position="106"/>
        <end position="129"/>
    </location>
</feature>
<dbReference type="GO" id="GO:0020037">
    <property type="term" value="F:heme binding"/>
    <property type="evidence" value="ECO:0007669"/>
    <property type="project" value="InterPro"/>
</dbReference>
<feature type="transmembrane region" description="Helical" evidence="20">
    <location>
        <begin position="192"/>
        <end position="220"/>
    </location>
</feature>
<evidence type="ECO:0000256" key="13">
    <source>
        <dbReference type="ARBA" id="ARBA00022982"/>
    </source>
</evidence>
<dbReference type="UniPathway" id="UPA00705"/>
<evidence type="ECO:0000256" key="17">
    <source>
        <dbReference type="ARBA" id="ARBA00023136"/>
    </source>
</evidence>
<evidence type="ECO:0000259" key="21">
    <source>
        <dbReference type="PROSITE" id="PS50855"/>
    </source>
</evidence>
<dbReference type="InterPro" id="IPR000883">
    <property type="entry name" value="Cyt_C_Oxase_1"/>
</dbReference>
<evidence type="ECO:0000256" key="20">
    <source>
        <dbReference type="RuleBase" id="RU363061"/>
    </source>
</evidence>
<dbReference type="FunFam" id="1.20.210.10:FF:000006">
    <property type="entry name" value="Cytochrome c oxidase subunit 1"/>
    <property type="match status" value="1"/>
</dbReference>
<dbReference type="Proteomes" id="UP000011747">
    <property type="component" value="Unassembled WGS sequence"/>
</dbReference>
<dbReference type="PROSITE" id="PS00077">
    <property type="entry name" value="COX1_CUB"/>
    <property type="match status" value="1"/>
</dbReference>
<dbReference type="GO" id="GO:0006119">
    <property type="term" value="P:oxidative phosphorylation"/>
    <property type="evidence" value="ECO:0007669"/>
    <property type="project" value="UniProtKB-UniPathway"/>
</dbReference>
<keyword evidence="10 19" id="KW-0812">Transmembrane</keyword>
<comment type="caution">
    <text evidence="22">The sequence shown here is derived from an EMBL/GenBank/DDBJ whole genome shotgun (WGS) entry which is preliminary data.</text>
</comment>
<dbReference type="RefSeq" id="WP_003354443.1">
    <property type="nucleotide sequence ID" value="NZ_JH414757.1"/>
</dbReference>
<keyword evidence="12" id="KW-1278">Translocase</keyword>
<dbReference type="Gene3D" id="1.10.287.70">
    <property type="match status" value="1"/>
</dbReference>
<comment type="function">
    <text evidence="20">Cytochrome c oxidase is the component of the respiratory chain that catalyzes the reduction of oxygen to water. Subunits 1-3 form the functional core of the enzyme complex. CO I is the catalytic subunit of the enzyme. Electrons originating in cytochrome c are transferred via the copper A center of subunit 2 and heme A of subunit 1 to the bimetallic center formed by heme A3 and copper B.</text>
</comment>
<evidence type="ECO:0000256" key="18">
    <source>
        <dbReference type="ARBA" id="ARBA00047816"/>
    </source>
</evidence>
<evidence type="ECO:0000256" key="16">
    <source>
        <dbReference type="ARBA" id="ARBA00023008"/>
    </source>
</evidence>
<keyword evidence="7 20" id="KW-1003">Cell membrane</keyword>
<evidence type="ECO:0000256" key="2">
    <source>
        <dbReference type="ARBA" id="ARBA00004673"/>
    </source>
</evidence>
<dbReference type="Pfam" id="PF00115">
    <property type="entry name" value="COX1"/>
    <property type="match status" value="1"/>
</dbReference>
<comment type="pathway">
    <text evidence="2 20">Energy metabolism; oxidative phosphorylation.</text>
</comment>
<evidence type="ECO:0000256" key="7">
    <source>
        <dbReference type="ARBA" id="ARBA00022475"/>
    </source>
</evidence>